<evidence type="ECO:0000313" key="3">
    <source>
        <dbReference type="Proteomes" id="UP000318590"/>
    </source>
</evidence>
<evidence type="ECO:0000256" key="1">
    <source>
        <dbReference type="SAM" id="Phobius"/>
    </source>
</evidence>
<dbReference type="EMBL" id="VFSV01000013">
    <property type="protein sequence ID" value="TRD20670.1"/>
    <property type="molecule type" value="Genomic_DNA"/>
</dbReference>
<gene>
    <name evidence="2" type="ORF">FEV53_09490</name>
</gene>
<dbReference type="RefSeq" id="WP_142834577.1">
    <property type="nucleotide sequence ID" value="NZ_VFSV01000013.1"/>
</dbReference>
<comment type="caution">
    <text evidence="2">The sequence shown here is derived from an EMBL/GenBank/DDBJ whole genome shotgun (WGS) entry which is preliminary data.</text>
</comment>
<reference evidence="2 3" key="1">
    <citation type="submission" date="2019-06" db="EMBL/GenBank/DDBJ databases">
        <title>Paenimaribius caenipelagi gen. nov., sp. nov., isolated from a tidal flat.</title>
        <authorList>
            <person name="Yoon J.-H."/>
        </authorList>
    </citation>
    <scope>NUCLEOTIDE SEQUENCE [LARGE SCALE GENOMIC DNA]</scope>
    <source>
        <strain evidence="2 3">JBTF-M29</strain>
    </source>
</reference>
<dbReference type="PANTHER" id="PTHR37826:SF3">
    <property type="entry name" value="J DOMAIN-CONTAINING PROTEIN"/>
    <property type="match status" value="1"/>
</dbReference>
<feature type="transmembrane region" description="Helical" evidence="1">
    <location>
        <begin position="333"/>
        <end position="352"/>
    </location>
</feature>
<evidence type="ECO:0000313" key="2">
    <source>
        <dbReference type="EMBL" id="TRD20670.1"/>
    </source>
</evidence>
<keyword evidence="1" id="KW-0472">Membrane</keyword>
<dbReference type="Proteomes" id="UP000318590">
    <property type="component" value="Unassembled WGS sequence"/>
</dbReference>
<keyword evidence="1" id="KW-0812">Transmembrane</keyword>
<dbReference type="Gene3D" id="2.20.28.30">
    <property type="entry name" value="RNA polymerase ii, chain L"/>
    <property type="match status" value="1"/>
</dbReference>
<protein>
    <submittedName>
        <fullName evidence="2">TFIIB-type zinc ribbon-containing protein</fullName>
    </submittedName>
</protein>
<proteinExistence type="predicted"/>
<keyword evidence="1" id="KW-1133">Transmembrane helix</keyword>
<dbReference type="AlphaFoldDB" id="A0A547Q2R1"/>
<sequence>MTTDQRFPCPQCGADLRFDPGSGDLSCDFCGHREHLTPEAAPSAIRELDFETAIANRLPQAEIEVTQVSRCTNCGAEVAFDEAQHATECPFCATPVVSDTGTHRHIKPAAVLPFALAEETARKAMTDWLGSLWLAPGGLAKFARKGRKMQGVYLPYWTFDARTRTQYRGQRGTVYHRTVRGADGQSRTESEVRWRPVSGRVARDFDDVLVCASPSLPAETTQKLEPWDLSDLTPYTPDFLAGFSAEGYRIDLPEGRQHAQVRMDKVIARDVRMDIGGDRQRISALETEIGGVTFKHVLLPIWLAAFSFRGKTYQVVVNGQTGRVTGERPWSRWKIAGLVLLGIAVALGWLYLNNR</sequence>
<keyword evidence="3" id="KW-1185">Reference proteome</keyword>
<dbReference type="PANTHER" id="PTHR37826">
    <property type="entry name" value="FLOTILLIN BAND_7_5 DOMAIN PROTEIN"/>
    <property type="match status" value="1"/>
</dbReference>
<name>A0A547Q2R1_9RHOB</name>
<dbReference type="OrthoDB" id="3182597at2"/>
<organism evidence="2 3">
    <name type="scientific">Palleronia caenipelagi</name>
    <dbReference type="NCBI Taxonomy" id="2489174"/>
    <lineage>
        <taxon>Bacteria</taxon>
        <taxon>Pseudomonadati</taxon>
        <taxon>Pseudomonadota</taxon>
        <taxon>Alphaproteobacteria</taxon>
        <taxon>Rhodobacterales</taxon>
        <taxon>Roseobacteraceae</taxon>
        <taxon>Palleronia</taxon>
    </lineage>
</organism>
<accession>A0A547Q2R1</accession>